<keyword evidence="1" id="KW-0732">Signal</keyword>
<gene>
    <name evidence="2" type="ORF">SEMRO_1_G000670.1</name>
</gene>
<evidence type="ECO:0000313" key="3">
    <source>
        <dbReference type="Proteomes" id="UP001153069"/>
    </source>
</evidence>
<accession>A0A9N8GZA2</accession>
<reference evidence="2" key="1">
    <citation type="submission" date="2020-06" db="EMBL/GenBank/DDBJ databases">
        <authorList>
            <consortium name="Plant Systems Biology data submission"/>
        </authorList>
    </citation>
    <scope>NUCLEOTIDE SEQUENCE</scope>
    <source>
        <strain evidence="2">D6</strain>
    </source>
</reference>
<dbReference type="AlphaFoldDB" id="A0A9N8GZA2"/>
<organism evidence="2 3">
    <name type="scientific">Seminavis robusta</name>
    <dbReference type="NCBI Taxonomy" id="568900"/>
    <lineage>
        <taxon>Eukaryota</taxon>
        <taxon>Sar</taxon>
        <taxon>Stramenopiles</taxon>
        <taxon>Ochrophyta</taxon>
        <taxon>Bacillariophyta</taxon>
        <taxon>Bacillariophyceae</taxon>
        <taxon>Bacillariophycidae</taxon>
        <taxon>Naviculales</taxon>
        <taxon>Naviculaceae</taxon>
        <taxon>Seminavis</taxon>
    </lineage>
</organism>
<dbReference type="Proteomes" id="UP001153069">
    <property type="component" value="Unassembled WGS sequence"/>
</dbReference>
<dbReference type="EMBL" id="CAICTM010000001">
    <property type="protein sequence ID" value="CAB9496088.1"/>
    <property type="molecule type" value="Genomic_DNA"/>
</dbReference>
<evidence type="ECO:0000256" key="1">
    <source>
        <dbReference type="SAM" id="SignalP"/>
    </source>
</evidence>
<keyword evidence="3" id="KW-1185">Reference proteome</keyword>
<comment type="caution">
    <text evidence="2">The sequence shown here is derived from an EMBL/GenBank/DDBJ whole genome shotgun (WGS) entry which is preliminary data.</text>
</comment>
<feature type="signal peptide" evidence="1">
    <location>
        <begin position="1"/>
        <end position="19"/>
    </location>
</feature>
<protein>
    <submittedName>
        <fullName evidence="2">Exostoses (Multiple)-like 2</fullName>
    </submittedName>
</protein>
<proteinExistence type="predicted"/>
<evidence type="ECO:0000313" key="2">
    <source>
        <dbReference type="EMBL" id="CAB9496088.1"/>
    </source>
</evidence>
<sequence length="128" mass="13711">MISFKPVAILLLASSSTTARPDRCNIRLDSSDNSCISNCMSQSAADNNSFVCDETVPWLHHRGGDSHWMNATPPPGTGVHVYSVFQGSPPCARNGHCAACGRTPGTRLCSVRIDPQDCSITCNEEDSV</sequence>
<feature type="chain" id="PRO_5040269677" evidence="1">
    <location>
        <begin position="20"/>
        <end position="128"/>
    </location>
</feature>
<name>A0A9N8GZA2_9STRA</name>